<dbReference type="RefSeq" id="WP_226754232.1">
    <property type="nucleotide sequence ID" value="NZ_JAJATW010000010.1"/>
</dbReference>
<proteinExistence type="predicted"/>
<dbReference type="PANTHER" id="PTHR30619">
    <property type="entry name" value="DNA INTERNALIZATION/COMPETENCE PROTEIN COMEC/REC2"/>
    <property type="match status" value="1"/>
</dbReference>
<keyword evidence="9" id="KW-1185">Reference proteome</keyword>
<evidence type="ECO:0000256" key="4">
    <source>
        <dbReference type="ARBA" id="ARBA00022989"/>
    </source>
</evidence>
<dbReference type="InterPro" id="IPR004477">
    <property type="entry name" value="ComEC_N"/>
</dbReference>
<evidence type="ECO:0000256" key="5">
    <source>
        <dbReference type="ARBA" id="ARBA00023136"/>
    </source>
</evidence>
<evidence type="ECO:0000256" key="1">
    <source>
        <dbReference type="ARBA" id="ARBA00004651"/>
    </source>
</evidence>
<keyword evidence="5 6" id="KW-0472">Membrane</keyword>
<dbReference type="InterPro" id="IPR052159">
    <property type="entry name" value="Competence_DNA_uptake"/>
</dbReference>
<feature type="transmembrane region" description="Helical" evidence="6">
    <location>
        <begin position="234"/>
        <end position="254"/>
    </location>
</feature>
<evidence type="ECO:0000313" key="9">
    <source>
        <dbReference type="Proteomes" id="UP001139095"/>
    </source>
</evidence>
<evidence type="ECO:0000259" key="7">
    <source>
        <dbReference type="Pfam" id="PF03772"/>
    </source>
</evidence>
<keyword evidence="3 6" id="KW-0812">Transmembrane</keyword>
<feature type="transmembrane region" description="Helical" evidence="6">
    <location>
        <begin position="274"/>
        <end position="294"/>
    </location>
</feature>
<feature type="transmembrane region" description="Helical" evidence="6">
    <location>
        <begin position="429"/>
        <end position="449"/>
    </location>
</feature>
<evidence type="ECO:0000256" key="3">
    <source>
        <dbReference type="ARBA" id="ARBA00022692"/>
    </source>
</evidence>
<keyword evidence="4 6" id="KW-1133">Transmembrane helix</keyword>
<dbReference type="GO" id="GO:0005886">
    <property type="term" value="C:plasma membrane"/>
    <property type="evidence" value="ECO:0007669"/>
    <property type="project" value="UniProtKB-SubCell"/>
</dbReference>
<comment type="caution">
    <text evidence="8">The sequence shown here is derived from an EMBL/GenBank/DDBJ whole genome shotgun (WGS) entry which is preliminary data.</text>
</comment>
<feature type="domain" description="ComEC/Rec2-related protein" evidence="7">
    <location>
        <begin position="215"/>
        <end position="476"/>
    </location>
</feature>
<feature type="transmembrane region" description="Helical" evidence="6">
    <location>
        <begin position="12"/>
        <end position="35"/>
    </location>
</feature>
<dbReference type="Pfam" id="PF03772">
    <property type="entry name" value="Competence"/>
    <property type="match status" value="1"/>
</dbReference>
<evidence type="ECO:0000313" key="8">
    <source>
        <dbReference type="EMBL" id="MCB5161865.1"/>
    </source>
</evidence>
<sequence>MLLSSLSILMGAIMVPSDYLWVYSTYIIMVCLYLIWSKRLFVLFLTFLSFICVTFSEYSDFSLTGLKKGEFVWVDFQEKTVFYPHLDAASSVPPFISPHVRVVLFSPDGERFRYSTVRLEFSSEPPSISNAKSHLYHAELTSILHQSKTGSWWQKQLYASRHQAELTLKLINPDANFWAEMRVLTSSDETVRSRLLLTLESALSDHDSWRFSKALLWGEDDLWSERDTWVIRTLGLAHLFVVSGLHTGFMFVIGRIVSRAVWWALPQRWVLSGVTRWQCDAVVIIPLLLVYAYLTQWGEPVVRAGIMLSVYLLARAMALRVLPHHIITFALWLVLLVDPRTIMQPGLWLSFSMVYLLIGYCQTSTRLSRLFMVQVMLSTASMVLILGWQEAISSLSIFVNILLIPFAAFVWFPFGLLSCMEVMLLSSDYVYTCLDWLLSYVLQGLEWIAFEWLLLFYDVFYSTLPRWLLLFLVLFWVYQSPLKRGMLSAVFIWWVVFSSALFQGRQADYQLTNRGNQLLLMQGQNTLINNAWVEEDFSRLMLSQYMPAVISKESVKATEGKGLMMSSYPFDALSPKWLLLNNVTWLVLRREESPEVMAMLEALDVQWVIIPESETLSFYLYNGQISLRHSSCLYAFFLFKSDTCKRVEMLESVLN</sequence>
<feature type="transmembrane region" description="Helical" evidence="6">
    <location>
        <begin position="341"/>
        <end position="358"/>
    </location>
</feature>
<dbReference type="NCBIfam" id="TIGR00360">
    <property type="entry name" value="ComEC_N-term"/>
    <property type="match status" value="1"/>
</dbReference>
<dbReference type="PANTHER" id="PTHR30619:SF1">
    <property type="entry name" value="RECOMBINATION PROTEIN 2"/>
    <property type="match status" value="1"/>
</dbReference>
<name>A0A9X1IMB6_9GAMM</name>
<dbReference type="AlphaFoldDB" id="A0A9X1IMB6"/>
<feature type="transmembrane region" description="Helical" evidence="6">
    <location>
        <begin position="306"/>
        <end position="335"/>
    </location>
</feature>
<dbReference type="Proteomes" id="UP001139095">
    <property type="component" value="Unassembled WGS sequence"/>
</dbReference>
<evidence type="ECO:0000256" key="6">
    <source>
        <dbReference type="SAM" id="Phobius"/>
    </source>
</evidence>
<organism evidence="8 9">
    <name type="scientific">Marinomonas algarum</name>
    <dbReference type="NCBI Taxonomy" id="2883105"/>
    <lineage>
        <taxon>Bacteria</taxon>
        <taxon>Pseudomonadati</taxon>
        <taxon>Pseudomonadota</taxon>
        <taxon>Gammaproteobacteria</taxon>
        <taxon>Oceanospirillales</taxon>
        <taxon>Oceanospirillaceae</taxon>
        <taxon>Marinomonas</taxon>
    </lineage>
</organism>
<protein>
    <submittedName>
        <fullName evidence="8">ComEC/Rec2 family competence protein</fullName>
    </submittedName>
</protein>
<dbReference type="EMBL" id="JAJATW010000010">
    <property type="protein sequence ID" value="MCB5161865.1"/>
    <property type="molecule type" value="Genomic_DNA"/>
</dbReference>
<evidence type="ECO:0000256" key="2">
    <source>
        <dbReference type="ARBA" id="ARBA00022475"/>
    </source>
</evidence>
<feature type="transmembrane region" description="Helical" evidence="6">
    <location>
        <begin position="455"/>
        <end position="478"/>
    </location>
</feature>
<gene>
    <name evidence="8" type="ORF">LG368_08115</name>
</gene>
<feature type="transmembrane region" description="Helical" evidence="6">
    <location>
        <begin position="370"/>
        <end position="389"/>
    </location>
</feature>
<feature type="transmembrane region" description="Helical" evidence="6">
    <location>
        <begin position="395"/>
        <end position="417"/>
    </location>
</feature>
<comment type="subcellular location">
    <subcellularLocation>
        <location evidence="1">Cell membrane</location>
        <topology evidence="1">Multi-pass membrane protein</topology>
    </subcellularLocation>
</comment>
<reference evidence="8" key="1">
    <citation type="submission" date="2021-10" db="EMBL/GenBank/DDBJ databases">
        <title>Marinomonas pontica sp. nov., isolated from the Black Sea.</title>
        <authorList>
            <person name="Zhao L.-H."/>
            <person name="Xue J.-H."/>
        </authorList>
    </citation>
    <scope>NUCLEOTIDE SEQUENCE</scope>
    <source>
        <strain evidence="8">E8</strain>
    </source>
</reference>
<accession>A0A9X1IMB6</accession>
<feature type="transmembrane region" description="Helical" evidence="6">
    <location>
        <begin position="485"/>
        <end position="502"/>
    </location>
</feature>
<keyword evidence="2" id="KW-1003">Cell membrane</keyword>